<dbReference type="AlphaFoldDB" id="A0A835XIT2"/>
<name>A0A835XIT2_9CHLO</name>
<reference evidence="1" key="1">
    <citation type="journal article" date="2020" name="bioRxiv">
        <title>Comparative genomics of Chlamydomonas.</title>
        <authorList>
            <person name="Craig R.J."/>
            <person name="Hasan A.R."/>
            <person name="Ness R.W."/>
            <person name="Keightley P.D."/>
        </authorList>
    </citation>
    <scope>NUCLEOTIDE SEQUENCE</scope>
    <source>
        <strain evidence="1">CCAP 11/70</strain>
    </source>
</reference>
<dbReference type="EMBL" id="JAEHOE010000162">
    <property type="protein sequence ID" value="KAG2483922.1"/>
    <property type="molecule type" value="Genomic_DNA"/>
</dbReference>
<accession>A0A835XIT2</accession>
<keyword evidence="2" id="KW-1185">Reference proteome</keyword>
<gene>
    <name evidence="1" type="ORF">HYH03_017243</name>
</gene>
<evidence type="ECO:0000313" key="1">
    <source>
        <dbReference type="EMBL" id="KAG2483922.1"/>
    </source>
</evidence>
<evidence type="ECO:0000313" key="2">
    <source>
        <dbReference type="Proteomes" id="UP000612055"/>
    </source>
</evidence>
<proteinExistence type="predicted"/>
<dbReference type="Proteomes" id="UP000612055">
    <property type="component" value="Unassembled WGS sequence"/>
</dbReference>
<organism evidence="1 2">
    <name type="scientific">Edaphochlamys debaryana</name>
    <dbReference type="NCBI Taxonomy" id="47281"/>
    <lineage>
        <taxon>Eukaryota</taxon>
        <taxon>Viridiplantae</taxon>
        <taxon>Chlorophyta</taxon>
        <taxon>core chlorophytes</taxon>
        <taxon>Chlorophyceae</taxon>
        <taxon>CS clade</taxon>
        <taxon>Chlamydomonadales</taxon>
        <taxon>Chlamydomonadales incertae sedis</taxon>
        <taxon>Edaphochlamys</taxon>
    </lineage>
</organism>
<dbReference type="OrthoDB" id="563561at2759"/>
<sequence length="714" mass="73118">MPRKGRGSSRAVAGGSATSRVTLASGSAASSRIKAPYALPASLLSAFDAVPRIAAALLPASFQSAAVAGGSKPAAPGQLQGMADRLSALAAGLRATARDDLSDDDDRAAHSAVVAALLSRREHSSALLKLYAAAVRPEVRGTGGPQEAEGGAASALSAQWRRDVAEVVLALLVQSSRVLPPTHHALSVLRFARAILRSQALQALSRQASSAAADLEACTRGDGGGGATGAAAGNTVSAAAAAKAAAVAKAGGCMAACARLLRALATALCALEPWGRQLSPEAGLTEEVSKLQEDMAGLRRDCVEDLATALEGSGLLQHAARLLLLLQARAPQALWPPPAANPQADPSFSFALDFFVALESCAGYLVDLADQRRGAPVLCSMYDATGCSPAVSPAAAAALRSAFLGGPHVRTAVLVYGITSLRMVDRGPVYGMPAELQAASLALCQRPGPHSPRHWGVNLMVQLIAADTSGGGAPVALLGRRGSLGLALRVARVALGSAENSSGLPPETFVDSAHLLPPPLPKFPSIIILPAACCARLGIAALQLWRRLLPLQRAAAAPDVEEQRREWWQLAAWALFYSLRDEGLDAPALPTLLLQPLWHGARPGRPDPVEVKAAAASGLLQQMTICINLASLAGTAAFGAASASRLLYACSAAPHGCNLTALLTCLHGYGDTDMWEDIVGAVGRLQGAGAGTAPAWVAAVKRAVIAVANVNREG</sequence>
<comment type="caution">
    <text evidence="1">The sequence shown here is derived from an EMBL/GenBank/DDBJ whole genome shotgun (WGS) entry which is preliminary data.</text>
</comment>
<protein>
    <submittedName>
        <fullName evidence="1">Uncharacterized protein</fullName>
    </submittedName>
</protein>